<dbReference type="Proteomes" id="UP000693941">
    <property type="component" value="Chromosome"/>
</dbReference>
<proteinExistence type="inferred from homology"/>
<keyword evidence="2 9" id="KW-0547">Nucleotide-binding</keyword>
<dbReference type="InterPro" id="IPR004125">
    <property type="entry name" value="Signal_recog_particle_SRP54_M"/>
</dbReference>
<dbReference type="RefSeq" id="WP_218258438.1">
    <property type="nucleotide sequence ID" value="NZ_CP077713.1"/>
</dbReference>
<evidence type="ECO:0000256" key="8">
    <source>
        <dbReference type="ARBA" id="ARBA00064051"/>
    </source>
</evidence>
<dbReference type="SMART" id="SM00963">
    <property type="entry name" value="SRP54_N"/>
    <property type="match status" value="1"/>
</dbReference>
<evidence type="ECO:0000313" key="13">
    <source>
        <dbReference type="EMBL" id="QXJ32861.1"/>
    </source>
</evidence>
<evidence type="ECO:0000256" key="5">
    <source>
        <dbReference type="ARBA" id="ARBA00023134"/>
    </source>
</evidence>
<dbReference type="Pfam" id="PF02978">
    <property type="entry name" value="SRP_SPB"/>
    <property type="match status" value="1"/>
</dbReference>
<dbReference type="EC" id="3.6.5.4" evidence="9"/>
<feature type="binding site" evidence="9">
    <location>
        <begin position="245"/>
        <end position="248"/>
    </location>
    <ligand>
        <name>GTP</name>
        <dbReference type="ChEBI" id="CHEBI:37565"/>
    </ligand>
</feature>
<evidence type="ECO:0000256" key="9">
    <source>
        <dbReference type="HAMAP-Rule" id="MF_00306"/>
    </source>
</evidence>
<dbReference type="SMART" id="SM00962">
    <property type="entry name" value="SRP54"/>
    <property type="match status" value="1"/>
</dbReference>
<keyword evidence="9" id="KW-0963">Cytoplasm</keyword>
<feature type="binding site" evidence="9">
    <location>
        <begin position="185"/>
        <end position="189"/>
    </location>
    <ligand>
        <name>GTP</name>
        <dbReference type="ChEBI" id="CHEBI:37565"/>
    </ligand>
</feature>
<keyword evidence="15" id="KW-1185">Reference proteome</keyword>
<dbReference type="Proteomes" id="UP000694036">
    <property type="component" value="Chromosome"/>
</dbReference>
<comment type="domain">
    <text evidence="9">Composed of three domains: the N-terminal N domain, which is responsible for interactions with the ribosome, the central G domain, which binds GTP, and the C-terminal M domain, which binds the RNA and the signal sequence of the RNC.</text>
</comment>
<evidence type="ECO:0000259" key="11">
    <source>
        <dbReference type="SMART" id="SM00962"/>
    </source>
</evidence>
<dbReference type="InterPro" id="IPR013822">
    <property type="entry name" value="Signal_recog_particl_SRP54_hlx"/>
</dbReference>
<evidence type="ECO:0000313" key="14">
    <source>
        <dbReference type="EMBL" id="QXJ35992.1"/>
    </source>
</evidence>
<evidence type="ECO:0000256" key="4">
    <source>
        <dbReference type="ARBA" id="ARBA00022884"/>
    </source>
</evidence>
<dbReference type="EMBL" id="CP077713">
    <property type="protein sequence ID" value="QXJ35992.1"/>
    <property type="molecule type" value="Genomic_DNA"/>
</dbReference>
<dbReference type="GO" id="GO:0048500">
    <property type="term" value="C:signal recognition particle"/>
    <property type="evidence" value="ECO:0007669"/>
    <property type="project" value="UniProtKB-UniRule"/>
</dbReference>
<dbReference type="Pfam" id="PF00448">
    <property type="entry name" value="SRP54"/>
    <property type="match status" value="1"/>
</dbReference>
<keyword evidence="4 9" id="KW-0694">RNA-binding</keyword>
<feature type="domain" description="SRP54-type proteins GTP-binding" evidence="11">
    <location>
        <begin position="96"/>
        <end position="293"/>
    </location>
</feature>
<evidence type="ECO:0000256" key="6">
    <source>
        <dbReference type="ARBA" id="ARBA00023135"/>
    </source>
</evidence>
<accession>A0A8F5C2N0</accession>
<feature type="domain" description="AAA+ ATPase" evidence="10">
    <location>
        <begin position="95"/>
        <end position="298"/>
    </location>
</feature>
<dbReference type="InterPro" id="IPR022941">
    <property type="entry name" value="SRP54"/>
</dbReference>
<dbReference type="GO" id="GO:0008312">
    <property type="term" value="F:7S RNA binding"/>
    <property type="evidence" value="ECO:0007669"/>
    <property type="project" value="UniProtKB-UniRule"/>
</dbReference>
<protein>
    <recommendedName>
        <fullName evidence="9">Signal recognition particle 54 kDa protein</fullName>
        <shortName evidence="9">SRP54</shortName>
        <ecNumber evidence="9">3.6.5.4</ecNumber>
    </recommendedName>
</protein>
<dbReference type="InterPro" id="IPR003593">
    <property type="entry name" value="AAA+_ATPase"/>
</dbReference>
<keyword evidence="5 9" id="KW-0342">GTP-binding</keyword>
<gene>
    <name evidence="9" type="primary">srp54</name>
    <name evidence="13" type="ORF">J5U21_02516</name>
    <name evidence="14" type="ORF">J5U22_02543</name>
</gene>
<keyword evidence="7 9" id="KW-0687">Ribonucleoprotein</keyword>
<keyword evidence="3 9" id="KW-0378">Hydrolase</keyword>
<comment type="subunit">
    <text evidence="8 9">Part of the signal recognition particle protein translocation system, which is composed of SRP and FtsY. Archaeal SRP consists of a 7S RNA molecule of 300 nucleotides and two protein subunits: SRP54 and SRP19.</text>
</comment>
<comment type="similarity">
    <text evidence="1 9">Belongs to the GTP-binding SRP family. SRP54 subfamily.</text>
</comment>
<evidence type="ECO:0000256" key="7">
    <source>
        <dbReference type="ARBA" id="ARBA00023274"/>
    </source>
</evidence>
<dbReference type="GO" id="GO:0005525">
    <property type="term" value="F:GTP binding"/>
    <property type="evidence" value="ECO:0007669"/>
    <property type="project" value="UniProtKB-UniRule"/>
</dbReference>
<dbReference type="GO" id="GO:0006614">
    <property type="term" value="P:SRP-dependent cotranslational protein targeting to membrane"/>
    <property type="evidence" value="ECO:0007669"/>
    <property type="project" value="InterPro"/>
</dbReference>
<dbReference type="SMART" id="SM00382">
    <property type="entry name" value="AAA"/>
    <property type="match status" value="1"/>
</dbReference>
<comment type="catalytic activity">
    <reaction evidence="9">
        <text>GTP + H2O = GDP + phosphate + H(+)</text>
        <dbReference type="Rhea" id="RHEA:19669"/>
        <dbReference type="ChEBI" id="CHEBI:15377"/>
        <dbReference type="ChEBI" id="CHEBI:15378"/>
        <dbReference type="ChEBI" id="CHEBI:37565"/>
        <dbReference type="ChEBI" id="CHEBI:43474"/>
        <dbReference type="ChEBI" id="CHEBI:58189"/>
        <dbReference type="EC" id="3.6.5.4"/>
    </reaction>
</comment>
<name>A0A8F5C2N0_9CREN</name>
<dbReference type="Pfam" id="PF02881">
    <property type="entry name" value="SRP54_N"/>
    <property type="match status" value="1"/>
</dbReference>
<dbReference type="PANTHER" id="PTHR11564">
    <property type="entry name" value="SIGNAL RECOGNITION PARTICLE 54K PROTEIN SRP54"/>
    <property type="match status" value="1"/>
</dbReference>
<dbReference type="FunFam" id="3.40.50.300:FF:000022">
    <property type="entry name" value="Signal recognition particle 54 kDa subunit"/>
    <property type="match status" value="1"/>
</dbReference>
<reference evidence="14 15" key="1">
    <citation type="journal article" date="2021" name="Environ. Microbiol.">
        <title>New insights into the diversity and evolution of the archaeal mobilome from three complete genomes of Saccharolobus shibatae.</title>
        <authorList>
            <person name="Medvedeva S."/>
            <person name="Brandt D."/>
            <person name="Cvirkaite-Krupovic V."/>
            <person name="Liu Y."/>
            <person name="Severinov K."/>
            <person name="Ishino S."/>
            <person name="Ishino Y."/>
            <person name="Prangishvili D."/>
            <person name="Kalinowski J."/>
            <person name="Krupovic M."/>
        </authorList>
    </citation>
    <scope>NUCLEOTIDE SEQUENCE [LARGE SCALE GENOMIC DNA]</scope>
    <source>
        <strain evidence="13">BEU9</strain>
        <strain evidence="14 15">S38A</strain>
    </source>
</reference>
<comment type="function">
    <text evidence="9">Involved in targeting and insertion of nascent membrane proteins into the cytoplasmic membrane. Binds to the hydrophobic signal sequence of the ribosome-nascent chain (RNC) as it emerges from the ribosomes. The SRP-RNC complex is then targeted to the cytoplasmic membrane where it interacts with the SRP receptor FtsY.</text>
</comment>
<dbReference type="EMBL" id="CP077715">
    <property type="protein sequence ID" value="QXJ32861.1"/>
    <property type="molecule type" value="Genomic_DNA"/>
</dbReference>
<feature type="binding site" evidence="9">
    <location>
        <begin position="103"/>
        <end position="110"/>
    </location>
    <ligand>
        <name>GTP</name>
        <dbReference type="ChEBI" id="CHEBI:37565"/>
    </ligand>
</feature>
<dbReference type="GeneID" id="65560932"/>
<evidence type="ECO:0000259" key="10">
    <source>
        <dbReference type="SMART" id="SM00382"/>
    </source>
</evidence>
<dbReference type="CDD" id="cd17875">
    <property type="entry name" value="SRP54_G"/>
    <property type="match status" value="1"/>
</dbReference>
<dbReference type="PANTHER" id="PTHR11564:SF5">
    <property type="entry name" value="SIGNAL RECOGNITION PARTICLE SUBUNIT SRP54"/>
    <property type="match status" value="1"/>
</dbReference>
<dbReference type="HAMAP" id="MF_00306">
    <property type="entry name" value="SRP54"/>
    <property type="match status" value="1"/>
</dbReference>
<evidence type="ECO:0000256" key="3">
    <source>
        <dbReference type="ARBA" id="ARBA00022801"/>
    </source>
</evidence>
<evidence type="ECO:0000259" key="12">
    <source>
        <dbReference type="SMART" id="SM00963"/>
    </source>
</evidence>
<evidence type="ECO:0000256" key="2">
    <source>
        <dbReference type="ARBA" id="ARBA00022741"/>
    </source>
</evidence>
<evidence type="ECO:0000313" key="15">
    <source>
        <dbReference type="Proteomes" id="UP000694036"/>
    </source>
</evidence>
<feature type="domain" description="Signal recognition particle SRP54 helical bundle" evidence="12">
    <location>
        <begin position="1"/>
        <end position="82"/>
    </location>
</feature>
<comment type="subcellular location">
    <subcellularLocation>
        <location evidence="9">Cytoplasm</location>
    </subcellularLocation>
    <text evidence="9">The SRP-RNC complex is targeted to the cytoplasmic membrane.</text>
</comment>
<evidence type="ECO:0000256" key="1">
    <source>
        <dbReference type="ARBA" id="ARBA00005450"/>
    </source>
</evidence>
<dbReference type="InterPro" id="IPR000897">
    <property type="entry name" value="SRP54_GTPase_dom"/>
</dbReference>
<organism evidence="14 15">
    <name type="scientific">Saccharolobus shibatae</name>
    <dbReference type="NCBI Taxonomy" id="2286"/>
    <lineage>
        <taxon>Archaea</taxon>
        <taxon>Thermoproteota</taxon>
        <taxon>Thermoprotei</taxon>
        <taxon>Sulfolobales</taxon>
        <taxon>Sulfolobaceae</taxon>
        <taxon>Saccharolobus</taxon>
    </lineage>
</organism>
<dbReference type="AlphaFoldDB" id="A0A8F5C2N0"/>
<keyword evidence="6 9" id="KW-0733">Signal recognition particle</keyword>
<dbReference type="GO" id="GO:0003924">
    <property type="term" value="F:GTPase activity"/>
    <property type="evidence" value="ECO:0007669"/>
    <property type="project" value="UniProtKB-UniRule"/>
</dbReference>
<sequence length="447" mass="49980">MLENIRDAVRKFLTGSTPYEKAVDEFIKELQKSLISSDVNVKLVFSLTAKIKERLNKEKPPSVLERKEWFISIVYDELSKLFGGDKEPNVNPTKLPFIIMLVGVQGSGKTTTAGKLAYFYKRRGYKVGLVAADVYRPAAYDQLLQLGNQIGIPVYGEPNNQNAMEIAKKGVDTFVKNKMDIIIVDTAGRHGYGEETKLLEEMKEIYEALKPDDVILVIDASIGQKAYDLASRFHQASPIGSIIITKMDGTAKGGGALSAVAATGATIKFIGTGEKIDELEIFNAKRYVSRILGMGDIESILEKVKGLEEYEKIQKKMEDVMEGRGKLTLRDVYAQIMALRKMGPLSKVLQHIPGLGVMLPTPSEDQLKLGEEKIRRWLAALNSMTYKELENPSIIDKSRIRRIAEGSGLEVEEVRELLEWYNNMNKLLKMVKRRRGSIDKLFGGKIG</sequence>